<evidence type="ECO:0000313" key="1">
    <source>
        <dbReference type="EMBL" id="KZN61869.1"/>
    </source>
</evidence>
<proteinExistence type="predicted"/>
<gene>
    <name evidence="1" type="ORF">N473_20215</name>
</gene>
<dbReference type="RefSeq" id="WP_063368561.1">
    <property type="nucleotide sequence ID" value="NZ_AUYC01000035.1"/>
</dbReference>
<evidence type="ECO:0000313" key="2">
    <source>
        <dbReference type="Proteomes" id="UP000076486"/>
    </source>
</evidence>
<dbReference type="Proteomes" id="UP000076486">
    <property type="component" value="Unassembled WGS sequence"/>
</dbReference>
<protein>
    <submittedName>
        <fullName evidence="1">Uncharacterized protein</fullName>
    </submittedName>
</protein>
<sequence>MDSTLFVPILISALQANAPAPQDPHLAENIYACPKFHIPVDGCTIVEGNLNGVPGKLENWFFDYVEDHSKEYEEECNTHDKNYWTLGKTRYSSDQILRADLKREATESLAEKTGVEWLLVREAWNVMAGFSNDDYYNPRQQDAYNKYTSIGKQVKNNQCFQHAADLPIDSGLLNTAKATFRSITSREPTAYEEFDMIELYNPLDGGYLGNFTYAVDAYARSKINVSGPNARVVVQKSVSIDGSSITFSIPQYSANGQKLERYISAFGESSRTGSLTLSFTERYNQTFTISGWAMVTDENGNSDFQRFEEKLQITGTCSASEEQACY</sequence>
<name>A0A167JYV6_9GAMM</name>
<accession>A0A167JYV6</accession>
<dbReference type="EMBL" id="AUYC01000035">
    <property type="protein sequence ID" value="KZN61869.1"/>
    <property type="molecule type" value="Genomic_DNA"/>
</dbReference>
<dbReference type="PATRIC" id="fig|1365248.3.peg.3107"/>
<dbReference type="AlphaFoldDB" id="A0A167JYV6"/>
<comment type="caution">
    <text evidence="1">The sequence shown here is derived from an EMBL/GenBank/DDBJ whole genome shotgun (WGS) entry which is preliminary data.</text>
</comment>
<reference evidence="1 2" key="1">
    <citation type="submission" date="2013-07" db="EMBL/GenBank/DDBJ databases">
        <title>Comparative Genomic and Metabolomic Analysis of Twelve Strains of Pseudoalteromonas luteoviolacea.</title>
        <authorList>
            <person name="Vynne N.G."/>
            <person name="Mansson M."/>
            <person name="Gram L."/>
        </authorList>
    </citation>
    <scope>NUCLEOTIDE SEQUENCE [LARGE SCALE GENOMIC DNA]</scope>
    <source>
        <strain evidence="1 2">CPMOR-1</strain>
    </source>
</reference>
<organism evidence="1 2">
    <name type="scientific">Pseudoalteromonas luteoviolacea CPMOR-1</name>
    <dbReference type="NCBI Taxonomy" id="1365248"/>
    <lineage>
        <taxon>Bacteria</taxon>
        <taxon>Pseudomonadati</taxon>
        <taxon>Pseudomonadota</taxon>
        <taxon>Gammaproteobacteria</taxon>
        <taxon>Alteromonadales</taxon>
        <taxon>Pseudoalteromonadaceae</taxon>
        <taxon>Pseudoalteromonas</taxon>
    </lineage>
</organism>